<protein>
    <submittedName>
        <fullName evidence="2">Tudor domain containing 1</fullName>
    </submittedName>
</protein>
<accession>A0A7T8GPA4</accession>
<dbReference type="SUPFAM" id="SSF63748">
    <property type="entry name" value="Tudor/PWWP/MBT"/>
    <property type="match status" value="1"/>
</dbReference>
<sequence>IILYHCSKDQTLYRGKITAYDSRKKKARLFLIDFGHICIASYSKLYAMDKDLISVPPFAIVATLKDVERFFPL</sequence>
<dbReference type="Gene3D" id="2.30.30.140">
    <property type="match status" value="1"/>
</dbReference>
<reference evidence="3" key="1">
    <citation type="submission" date="2021-01" db="EMBL/GenBank/DDBJ databases">
        <title>Caligus Genome Assembly.</title>
        <authorList>
            <person name="Gallardo-Escarate C."/>
        </authorList>
    </citation>
    <scope>NUCLEOTIDE SEQUENCE [LARGE SCALE GENOMIC DNA]</scope>
</reference>
<evidence type="ECO:0000259" key="1">
    <source>
        <dbReference type="PROSITE" id="PS50304"/>
    </source>
</evidence>
<evidence type="ECO:0000313" key="2">
    <source>
        <dbReference type="EMBL" id="QQP35146.1"/>
    </source>
</evidence>
<dbReference type="Pfam" id="PF00567">
    <property type="entry name" value="TUDOR"/>
    <property type="match status" value="1"/>
</dbReference>
<organism evidence="2 3">
    <name type="scientific">Caligus rogercresseyi</name>
    <name type="common">Sea louse</name>
    <dbReference type="NCBI Taxonomy" id="217165"/>
    <lineage>
        <taxon>Eukaryota</taxon>
        <taxon>Metazoa</taxon>
        <taxon>Ecdysozoa</taxon>
        <taxon>Arthropoda</taxon>
        <taxon>Crustacea</taxon>
        <taxon>Multicrustacea</taxon>
        <taxon>Hexanauplia</taxon>
        <taxon>Copepoda</taxon>
        <taxon>Siphonostomatoida</taxon>
        <taxon>Caligidae</taxon>
        <taxon>Caligus</taxon>
    </lineage>
</organism>
<dbReference type="Proteomes" id="UP000595437">
    <property type="component" value="Chromosome 18"/>
</dbReference>
<dbReference type="AlphaFoldDB" id="A0A7T8GPA4"/>
<dbReference type="PROSITE" id="PS50304">
    <property type="entry name" value="TUDOR"/>
    <property type="match status" value="1"/>
</dbReference>
<feature type="non-terminal residue" evidence="2">
    <location>
        <position position="1"/>
    </location>
</feature>
<proteinExistence type="predicted"/>
<dbReference type="InterPro" id="IPR002999">
    <property type="entry name" value="Tudor"/>
</dbReference>
<dbReference type="EMBL" id="CP045907">
    <property type="protein sequence ID" value="QQP35146.1"/>
    <property type="molecule type" value="Genomic_DNA"/>
</dbReference>
<name>A0A7T8GPA4_CALRO</name>
<feature type="domain" description="Tudor" evidence="1">
    <location>
        <begin position="1"/>
        <end position="55"/>
    </location>
</feature>
<evidence type="ECO:0000313" key="3">
    <source>
        <dbReference type="Proteomes" id="UP000595437"/>
    </source>
</evidence>
<gene>
    <name evidence="2" type="ORF">FKW44_023292</name>
</gene>
<keyword evidence="3" id="KW-1185">Reference proteome</keyword>